<protein>
    <submittedName>
        <fullName evidence="2">Uncharacterized protein</fullName>
    </submittedName>
</protein>
<dbReference type="OrthoDB" id="9809206at2"/>
<dbReference type="Proteomes" id="UP000061457">
    <property type="component" value="Chromosome I"/>
</dbReference>
<organism evidence="2 3">
    <name type="scientific">Pseudoalteromonas phenolica</name>
    <dbReference type="NCBI Taxonomy" id="161398"/>
    <lineage>
        <taxon>Bacteria</taxon>
        <taxon>Pseudomonadati</taxon>
        <taxon>Pseudomonadota</taxon>
        <taxon>Gammaproteobacteria</taxon>
        <taxon>Alteromonadales</taxon>
        <taxon>Pseudoalteromonadaceae</taxon>
        <taxon>Pseudoalteromonas</taxon>
    </lineage>
</organism>
<evidence type="ECO:0000313" key="3">
    <source>
        <dbReference type="Proteomes" id="UP000061457"/>
    </source>
</evidence>
<dbReference type="RefSeq" id="WP_058030450.1">
    <property type="nucleotide sequence ID" value="NZ_CP013187.1"/>
</dbReference>
<feature type="transmembrane region" description="Helical" evidence="1">
    <location>
        <begin position="12"/>
        <end position="34"/>
    </location>
</feature>
<evidence type="ECO:0000256" key="1">
    <source>
        <dbReference type="SAM" id="Phobius"/>
    </source>
</evidence>
<name>A0A0S2K3Q2_9GAMM</name>
<keyword evidence="1" id="KW-0812">Transmembrane</keyword>
<gene>
    <name evidence="2" type="ORF">PP2015_2247</name>
</gene>
<proteinExistence type="predicted"/>
<dbReference type="EMBL" id="CP013187">
    <property type="protein sequence ID" value="ALO42744.1"/>
    <property type="molecule type" value="Genomic_DNA"/>
</dbReference>
<dbReference type="PATRIC" id="fig|161398.10.peg.2287"/>
<dbReference type="KEGG" id="pphe:PP2015_2247"/>
<evidence type="ECO:0000313" key="2">
    <source>
        <dbReference type="EMBL" id="ALO42744.1"/>
    </source>
</evidence>
<keyword evidence="3" id="KW-1185">Reference proteome</keyword>
<accession>A0A0S2K3Q2</accession>
<sequence length="152" mass="17648">MEIFVKYLLGYLLLRSIIFNVVGILRSLFVFTWVKVPVSLTYTNIEESPAVEGVKLYEVDIWYSYSYETENFISKQFAFNYSNSPLLLLHKITMKRLNNRKQIFARVNPKNPNQAVLFSGVNFFHIVNLCLPIISGPYQFVEVQAIKKLVKG</sequence>
<keyword evidence="1" id="KW-1133">Transmembrane helix</keyword>
<dbReference type="AlphaFoldDB" id="A0A0S2K3Q2"/>
<keyword evidence="1" id="KW-0472">Membrane</keyword>
<reference evidence="2 3" key="1">
    <citation type="submission" date="2015-11" db="EMBL/GenBank/DDBJ databases">
        <authorList>
            <person name="Zhang Y."/>
            <person name="Guo Z."/>
        </authorList>
    </citation>
    <scope>NUCLEOTIDE SEQUENCE [LARGE SCALE GENOMIC DNA]</scope>
    <source>
        <strain evidence="2 3">KCTC 12086</strain>
    </source>
</reference>